<evidence type="ECO:0000256" key="1">
    <source>
        <dbReference type="SAM" id="Phobius"/>
    </source>
</evidence>
<dbReference type="STRING" id="570519.SAMN04488116_1219"/>
<dbReference type="InterPro" id="IPR001054">
    <property type="entry name" value="A/G_cyclase"/>
</dbReference>
<protein>
    <submittedName>
        <fullName evidence="3">Adenylate cyclase</fullName>
    </submittedName>
</protein>
<keyword evidence="4" id="KW-1185">Reference proteome</keyword>
<keyword evidence="1" id="KW-0812">Transmembrane</keyword>
<gene>
    <name evidence="3" type="ORF">SAMN04488116_1219</name>
</gene>
<dbReference type="RefSeq" id="WP_073177298.1">
    <property type="nucleotide sequence ID" value="NZ_FQWL01000002.1"/>
</dbReference>
<dbReference type="EMBL" id="FQWL01000002">
    <property type="protein sequence ID" value="SHG44040.1"/>
    <property type="molecule type" value="Genomic_DNA"/>
</dbReference>
<dbReference type="AlphaFoldDB" id="A0A1M5JUS0"/>
<dbReference type="PROSITE" id="PS50125">
    <property type="entry name" value="GUANYLATE_CYCLASE_2"/>
    <property type="match status" value="1"/>
</dbReference>
<dbReference type="InterPro" id="IPR050697">
    <property type="entry name" value="Adenylyl/Guanylyl_Cyclase_3/4"/>
</dbReference>
<dbReference type="CDD" id="cd07302">
    <property type="entry name" value="CHD"/>
    <property type="match status" value="1"/>
</dbReference>
<evidence type="ECO:0000313" key="4">
    <source>
        <dbReference type="Proteomes" id="UP000184532"/>
    </source>
</evidence>
<feature type="transmembrane region" description="Helical" evidence="1">
    <location>
        <begin position="104"/>
        <end position="130"/>
    </location>
</feature>
<dbReference type="InterPro" id="IPR029787">
    <property type="entry name" value="Nucleotide_cyclase"/>
</dbReference>
<keyword evidence="1" id="KW-0472">Membrane</keyword>
<dbReference type="OrthoDB" id="9768499at2"/>
<feature type="transmembrane region" description="Helical" evidence="1">
    <location>
        <begin position="35"/>
        <end position="52"/>
    </location>
</feature>
<proteinExistence type="predicted"/>
<dbReference type="PANTHER" id="PTHR43081">
    <property type="entry name" value="ADENYLATE CYCLASE, TERMINAL-DIFFERENTIATION SPECIFIC-RELATED"/>
    <property type="match status" value="1"/>
</dbReference>
<evidence type="ECO:0000259" key="2">
    <source>
        <dbReference type="PROSITE" id="PS50125"/>
    </source>
</evidence>
<accession>A0A1M5JUS0</accession>
<dbReference type="Gene3D" id="3.30.70.1230">
    <property type="entry name" value="Nucleotide cyclase"/>
    <property type="match status" value="1"/>
</dbReference>
<feature type="transmembrane region" description="Helical" evidence="1">
    <location>
        <begin position="72"/>
        <end position="92"/>
    </location>
</feature>
<keyword evidence="1" id="KW-1133">Transmembrane helix</keyword>
<reference evidence="4" key="1">
    <citation type="submission" date="2016-11" db="EMBL/GenBank/DDBJ databases">
        <authorList>
            <person name="Varghese N."/>
            <person name="Submissions S."/>
        </authorList>
    </citation>
    <scope>NUCLEOTIDE SEQUENCE [LARGE SCALE GENOMIC DNA]</scope>
    <source>
        <strain evidence="4">DSM 22638</strain>
    </source>
</reference>
<dbReference type="GO" id="GO:0009190">
    <property type="term" value="P:cyclic nucleotide biosynthetic process"/>
    <property type="evidence" value="ECO:0007669"/>
    <property type="project" value="InterPro"/>
</dbReference>
<dbReference type="PANTHER" id="PTHR43081:SF1">
    <property type="entry name" value="ADENYLATE CYCLASE, TERMINAL-DIFFERENTIATION SPECIFIC"/>
    <property type="match status" value="1"/>
</dbReference>
<evidence type="ECO:0000313" key="3">
    <source>
        <dbReference type="EMBL" id="SHG44040.1"/>
    </source>
</evidence>
<dbReference type="GO" id="GO:0004016">
    <property type="term" value="F:adenylate cyclase activity"/>
    <property type="evidence" value="ECO:0007669"/>
    <property type="project" value="UniProtKB-ARBA"/>
</dbReference>
<dbReference type="GO" id="GO:0035556">
    <property type="term" value="P:intracellular signal transduction"/>
    <property type="evidence" value="ECO:0007669"/>
    <property type="project" value="InterPro"/>
</dbReference>
<dbReference type="Pfam" id="PF00211">
    <property type="entry name" value="Guanylate_cyc"/>
    <property type="match status" value="1"/>
</dbReference>
<dbReference type="Proteomes" id="UP000184532">
    <property type="component" value="Unassembled WGS sequence"/>
</dbReference>
<organism evidence="3 4">
    <name type="scientific">Flagellimonas flava</name>
    <dbReference type="NCBI Taxonomy" id="570519"/>
    <lineage>
        <taxon>Bacteria</taxon>
        <taxon>Pseudomonadati</taxon>
        <taxon>Bacteroidota</taxon>
        <taxon>Flavobacteriia</taxon>
        <taxon>Flavobacteriales</taxon>
        <taxon>Flavobacteriaceae</taxon>
        <taxon>Flagellimonas</taxon>
    </lineage>
</organism>
<sequence length="378" mass="43300">MPRAYLFPKEEDLFEKDNFETMVITWINKRRWRTLRFYMIGWTLAFVFLSIVRGVGTEELGSLKFEFQESLLIAFTLGPIMGFISGLAQIVSEERIYKNISLRKFLFIQLLYTLLFVALLVVVAFGVYSLYFGTSVDLLTFAFDTGSVAIYFYVICVSTFLAVLRQVNLMLGEGNLFKLIMGRFYTPHEEERIFMFLDLQASTTLAERLGHVTYSKLVQDCFNDLGIAAANNGEIYQYVGDEAVLTWPLEEGIHNQNLLKTFYKFKQQLENKRTYYEEKYNCLPFFKAGVHAGIVTVTEVGKYKKEIAYHGDTINTAARIQGQCNNLGSELLVSETLKNRLDDSNYAFEHIGSVPLKGKKGAVSICSVRMEDVNYPRI</sequence>
<feature type="domain" description="Guanylate cyclase" evidence="2">
    <location>
        <begin position="193"/>
        <end position="321"/>
    </location>
</feature>
<feature type="transmembrane region" description="Helical" evidence="1">
    <location>
        <begin position="150"/>
        <end position="171"/>
    </location>
</feature>
<dbReference type="SUPFAM" id="SSF55073">
    <property type="entry name" value="Nucleotide cyclase"/>
    <property type="match status" value="1"/>
</dbReference>
<name>A0A1M5JUS0_9FLAO</name>